<accession>A0A327X7R2</accession>
<organism evidence="3 5">
    <name type="scientific">Aliidiomarina maris</name>
    <dbReference type="NCBI Taxonomy" id="531312"/>
    <lineage>
        <taxon>Bacteria</taxon>
        <taxon>Pseudomonadati</taxon>
        <taxon>Pseudomonadota</taxon>
        <taxon>Gammaproteobacteria</taxon>
        <taxon>Alteromonadales</taxon>
        <taxon>Idiomarinaceae</taxon>
        <taxon>Aliidiomarina</taxon>
    </lineage>
</organism>
<dbReference type="Pfam" id="PF01738">
    <property type="entry name" value="DLH"/>
    <property type="match status" value="1"/>
</dbReference>
<evidence type="ECO:0000313" key="5">
    <source>
        <dbReference type="Proteomes" id="UP000249203"/>
    </source>
</evidence>
<feature type="chain" id="PRO_5016426572" evidence="1">
    <location>
        <begin position="24"/>
        <end position="171"/>
    </location>
</feature>
<dbReference type="EMBL" id="PIPK01000001">
    <property type="protein sequence ID" value="RUO28514.1"/>
    <property type="molecule type" value="Genomic_DNA"/>
</dbReference>
<dbReference type="InterPro" id="IPR029058">
    <property type="entry name" value="AB_hydrolase_fold"/>
</dbReference>
<dbReference type="PANTHER" id="PTHR22946">
    <property type="entry name" value="DIENELACTONE HYDROLASE DOMAIN-CONTAINING PROTEIN-RELATED"/>
    <property type="match status" value="1"/>
</dbReference>
<evidence type="ECO:0000313" key="4">
    <source>
        <dbReference type="EMBL" id="RUO28514.1"/>
    </source>
</evidence>
<keyword evidence="1" id="KW-0732">Signal</keyword>
<name>A0A327X7R2_9GAMM</name>
<dbReference type="Proteomes" id="UP000287865">
    <property type="component" value="Unassembled WGS sequence"/>
</dbReference>
<protein>
    <submittedName>
        <fullName evidence="3">Dienelactone hydrolase family protein</fullName>
    </submittedName>
</protein>
<reference evidence="3 5" key="2">
    <citation type="submission" date="2018-06" db="EMBL/GenBank/DDBJ databases">
        <title>Genomic Encyclopedia of Type Strains, Phase III (KMG-III): the genomes of soil and plant-associated and newly described type strains.</title>
        <authorList>
            <person name="Whitman W."/>
        </authorList>
    </citation>
    <scope>NUCLEOTIDE SEQUENCE [LARGE SCALE GENOMIC DNA]</scope>
    <source>
        <strain evidence="3 5">CGMCC 1.15366</strain>
    </source>
</reference>
<evidence type="ECO:0000313" key="6">
    <source>
        <dbReference type="Proteomes" id="UP000287865"/>
    </source>
</evidence>
<evidence type="ECO:0000313" key="3">
    <source>
        <dbReference type="EMBL" id="RAK01692.1"/>
    </source>
</evidence>
<feature type="signal peptide" evidence="1">
    <location>
        <begin position="1"/>
        <end position="23"/>
    </location>
</feature>
<dbReference type="OrthoDB" id="9787933at2"/>
<sequence length="171" mass="19681">MHQRTFYTSLLSALFLSVTSAHAQVELRELSYQHDGQTYLGYVAQNTRLEQPLGTVMIIHDWDGPNRYEQLRAEQLASMGYRAFAVDLFGRDRQPTSMAENRARTRELYADRDEFRASLEMARAGMDVQGYVSFHGGALHSFTVYSSQDYDLPADQASWHAFSQFLQQQIR</sequence>
<reference evidence="4 6" key="1">
    <citation type="journal article" date="2018" name="Front. Microbiol.">
        <title>Genome-Based Analysis Reveals the Taxonomy and Diversity of the Family Idiomarinaceae.</title>
        <authorList>
            <person name="Liu Y."/>
            <person name="Lai Q."/>
            <person name="Shao Z."/>
        </authorList>
    </citation>
    <scope>NUCLEOTIDE SEQUENCE [LARGE SCALE GENOMIC DNA]</scope>
    <source>
        <strain evidence="4 6">CF12-14</strain>
    </source>
</reference>
<dbReference type="InterPro" id="IPR050261">
    <property type="entry name" value="FrsA_esterase"/>
</dbReference>
<dbReference type="Gene3D" id="3.40.50.1820">
    <property type="entry name" value="alpha/beta hydrolase"/>
    <property type="match status" value="1"/>
</dbReference>
<dbReference type="GO" id="GO:0016787">
    <property type="term" value="F:hydrolase activity"/>
    <property type="evidence" value="ECO:0007669"/>
    <property type="project" value="UniProtKB-KW"/>
</dbReference>
<proteinExistence type="predicted"/>
<dbReference type="InterPro" id="IPR002925">
    <property type="entry name" value="Dienelactn_hydro"/>
</dbReference>
<keyword evidence="6" id="KW-1185">Reference proteome</keyword>
<dbReference type="SUPFAM" id="SSF53474">
    <property type="entry name" value="alpha/beta-Hydrolases"/>
    <property type="match status" value="1"/>
</dbReference>
<dbReference type="Proteomes" id="UP000249203">
    <property type="component" value="Unassembled WGS sequence"/>
</dbReference>
<dbReference type="EMBL" id="QLMD01000001">
    <property type="protein sequence ID" value="RAK01692.1"/>
    <property type="molecule type" value="Genomic_DNA"/>
</dbReference>
<comment type="caution">
    <text evidence="3">The sequence shown here is derived from an EMBL/GenBank/DDBJ whole genome shotgun (WGS) entry which is preliminary data.</text>
</comment>
<keyword evidence="3" id="KW-0378">Hydrolase</keyword>
<feature type="domain" description="Dienelactone hydrolase" evidence="2">
    <location>
        <begin position="42"/>
        <end position="124"/>
    </location>
</feature>
<dbReference type="AlphaFoldDB" id="A0A327X7R2"/>
<gene>
    <name evidence="3" type="ORF">B0I24_101316</name>
    <name evidence="4" type="ORF">CWE07_01520</name>
</gene>
<evidence type="ECO:0000256" key="1">
    <source>
        <dbReference type="SAM" id="SignalP"/>
    </source>
</evidence>
<dbReference type="RefSeq" id="WP_111568169.1">
    <property type="nucleotide sequence ID" value="NZ_PIPK01000001.1"/>
</dbReference>
<evidence type="ECO:0000259" key="2">
    <source>
        <dbReference type="Pfam" id="PF01738"/>
    </source>
</evidence>
<dbReference type="PANTHER" id="PTHR22946:SF0">
    <property type="entry name" value="DIENELACTONE HYDROLASE DOMAIN-CONTAINING PROTEIN"/>
    <property type="match status" value="1"/>
</dbReference>